<accession>A0A6N7KWD5</accession>
<evidence type="ECO:0000259" key="3">
    <source>
        <dbReference type="Pfam" id="PF19803"/>
    </source>
</evidence>
<gene>
    <name evidence="4" type="ORF">F7Q99_20690</name>
</gene>
<sequence>MSTPAGGEEPEAEPEGGGAGPDADVVAVKVHRPRAARTVVAAMVATAVLVVAGALLYDVIAVRTGHPARRWRAEIADELATRHLDDLWVLVGAGAATLLGGWLLWLAFAPGMRRWLPLRPHGGTGATIERAGIGHLLADRAAGLTGIEHLKIRIGRRRVRVTLIGPADPAALERQLRDELARVTLARPIPLDVRSSRRTARAAG</sequence>
<dbReference type="Pfam" id="PF19803">
    <property type="entry name" value="DUF6286"/>
    <property type="match status" value="1"/>
</dbReference>
<reference evidence="4 5" key="1">
    <citation type="submission" date="2019-09" db="EMBL/GenBank/DDBJ databases">
        <title>Genome Sequences of Streptomyces kaniharaensis ATCC 21070.</title>
        <authorList>
            <person name="Zhu W."/>
            <person name="De Crecy-Lagard V."/>
            <person name="Richards N.G."/>
        </authorList>
    </citation>
    <scope>NUCLEOTIDE SEQUENCE [LARGE SCALE GENOMIC DNA]</scope>
    <source>
        <strain evidence="4 5">SF-557</strain>
    </source>
</reference>
<dbReference type="InterPro" id="IPR046253">
    <property type="entry name" value="DUF6286"/>
</dbReference>
<keyword evidence="2" id="KW-0812">Transmembrane</keyword>
<dbReference type="OrthoDB" id="4350534at2"/>
<proteinExistence type="predicted"/>
<comment type="caution">
    <text evidence="4">The sequence shown here is derived from an EMBL/GenBank/DDBJ whole genome shotgun (WGS) entry which is preliminary data.</text>
</comment>
<evidence type="ECO:0000313" key="4">
    <source>
        <dbReference type="EMBL" id="MQS14618.1"/>
    </source>
</evidence>
<feature type="transmembrane region" description="Helical" evidence="2">
    <location>
        <begin position="87"/>
        <end position="109"/>
    </location>
</feature>
<keyword evidence="2" id="KW-1133">Transmembrane helix</keyword>
<feature type="transmembrane region" description="Helical" evidence="2">
    <location>
        <begin position="39"/>
        <end position="60"/>
    </location>
</feature>
<feature type="region of interest" description="Disordered" evidence="1">
    <location>
        <begin position="1"/>
        <end position="23"/>
    </location>
</feature>
<dbReference type="AlphaFoldDB" id="A0A6N7KWD5"/>
<protein>
    <recommendedName>
        <fullName evidence="3">DUF6286 domain-containing protein</fullName>
    </recommendedName>
</protein>
<name>A0A6N7KWD5_9ACTN</name>
<evidence type="ECO:0000256" key="2">
    <source>
        <dbReference type="SAM" id="Phobius"/>
    </source>
</evidence>
<evidence type="ECO:0000256" key="1">
    <source>
        <dbReference type="SAM" id="MobiDB-lite"/>
    </source>
</evidence>
<dbReference type="EMBL" id="WBOF01000001">
    <property type="protein sequence ID" value="MQS14618.1"/>
    <property type="molecule type" value="Genomic_DNA"/>
</dbReference>
<keyword evidence="2" id="KW-0472">Membrane</keyword>
<keyword evidence="5" id="KW-1185">Reference proteome</keyword>
<feature type="domain" description="DUF6286" evidence="3">
    <location>
        <begin position="98"/>
        <end position="194"/>
    </location>
</feature>
<evidence type="ECO:0000313" key="5">
    <source>
        <dbReference type="Proteomes" id="UP000450000"/>
    </source>
</evidence>
<organism evidence="4 5">
    <name type="scientific">Streptomyces kaniharaensis</name>
    <dbReference type="NCBI Taxonomy" id="212423"/>
    <lineage>
        <taxon>Bacteria</taxon>
        <taxon>Bacillati</taxon>
        <taxon>Actinomycetota</taxon>
        <taxon>Actinomycetes</taxon>
        <taxon>Kitasatosporales</taxon>
        <taxon>Streptomycetaceae</taxon>
        <taxon>Streptomyces</taxon>
    </lineage>
</organism>
<dbReference type="RefSeq" id="WP_153463496.1">
    <property type="nucleotide sequence ID" value="NZ_WBOF01000001.1"/>
</dbReference>
<dbReference type="Proteomes" id="UP000450000">
    <property type="component" value="Unassembled WGS sequence"/>
</dbReference>